<dbReference type="InterPro" id="IPR017871">
    <property type="entry name" value="ABC_transporter-like_CS"/>
</dbReference>
<dbReference type="Proteomes" id="UP000886724">
    <property type="component" value="Unassembled WGS sequence"/>
</dbReference>
<dbReference type="EMBL" id="DXET01000028">
    <property type="protein sequence ID" value="HIX80545.1"/>
    <property type="molecule type" value="Genomic_DNA"/>
</dbReference>
<keyword evidence="3" id="KW-0547">Nucleotide-binding</keyword>
<dbReference type="PANTHER" id="PTHR42798">
    <property type="entry name" value="LIPOPROTEIN-RELEASING SYSTEM ATP-BINDING PROTEIN LOLD"/>
    <property type="match status" value="1"/>
</dbReference>
<evidence type="ECO:0000256" key="1">
    <source>
        <dbReference type="ARBA" id="ARBA00005417"/>
    </source>
</evidence>
<dbReference type="Pfam" id="PF00005">
    <property type="entry name" value="ABC_tran"/>
    <property type="match status" value="1"/>
</dbReference>
<dbReference type="CDD" id="cd03255">
    <property type="entry name" value="ABC_MJ0796_LolCDE_FtsE"/>
    <property type="match status" value="1"/>
</dbReference>
<reference evidence="6" key="1">
    <citation type="journal article" date="2021" name="PeerJ">
        <title>Extensive microbial diversity within the chicken gut microbiome revealed by metagenomics and culture.</title>
        <authorList>
            <person name="Gilroy R."/>
            <person name="Ravi A."/>
            <person name="Getino M."/>
            <person name="Pursley I."/>
            <person name="Horton D.L."/>
            <person name="Alikhan N.F."/>
            <person name="Baker D."/>
            <person name="Gharbi K."/>
            <person name="Hall N."/>
            <person name="Watson M."/>
            <person name="Adriaenssens E.M."/>
            <person name="Foster-Nyarko E."/>
            <person name="Jarju S."/>
            <person name="Secka A."/>
            <person name="Antonio M."/>
            <person name="Oren A."/>
            <person name="Chaudhuri R.R."/>
            <person name="La Ragione R."/>
            <person name="Hildebrand F."/>
            <person name="Pallen M.J."/>
        </authorList>
    </citation>
    <scope>NUCLEOTIDE SEQUENCE</scope>
    <source>
        <strain evidence="6">ChiGjej1B1-14440</strain>
    </source>
</reference>
<sequence length="251" mass="28081">MEKVMAIKNLKKIYGVHGPNPKVAINDISLQIDQGDFVCIMGPSGSGKTTLVNILSAIDEATSGKVILLGQDISNLSEKDKASLRKSEIGFIFQNYNLIETLKNKDNILFSLRLNNVSLDKQQQALIKISKKLGIEDIIDKFPFECSGGQQQRVAIARALITNPKILFADEPTGNIDSLSARELMELFVKINQENNTTIIMVSHDSFVASYSNKLYYIVDGKIKNLLNKNNLSQFDYYSEIVKITTQIDFR</sequence>
<dbReference type="PANTHER" id="PTHR42798:SF7">
    <property type="entry name" value="ALPHA-D-RIBOSE 1-METHYLPHOSPHONATE 5-TRIPHOSPHATE SYNTHASE SUBUNIT PHNL"/>
    <property type="match status" value="1"/>
</dbReference>
<keyword evidence="4 6" id="KW-0067">ATP-binding</keyword>
<keyword evidence="2" id="KW-0813">Transport</keyword>
<dbReference type="FunFam" id="3.40.50.300:FF:000032">
    <property type="entry name" value="Export ABC transporter ATP-binding protein"/>
    <property type="match status" value="1"/>
</dbReference>
<dbReference type="PROSITE" id="PS00211">
    <property type="entry name" value="ABC_TRANSPORTER_1"/>
    <property type="match status" value="1"/>
</dbReference>
<dbReference type="SMART" id="SM00382">
    <property type="entry name" value="AAA"/>
    <property type="match status" value="1"/>
</dbReference>
<accession>A0A9D2BKY9</accession>
<gene>
    <name evidence="6" type="ORF">H9980_01035</name>
</gene>
<dbReference type="AlphaFoldDB" id="A0A9D2BKY9"/>
<evidence type="ECO:0000256" key="4">
    <source>
        <dbReference type="ARBA" id="ARBA00022840"/>
    </source>
</evidence>
<dbReference type="GO" id="GO:0016887">
    <property type="term" value="F:ATP hydrolysis activity"/>
    <property type="evidence" value="ECO:0007669"/>
    <property type="project" value="InterPro"/>
</dbReference>
<dbReference type="SUPFAM" id="SSF52540">
    <property type="entry name" value="P-loop containing nucleoside triphosphate hydrolases"/>
    <property type="match status" value="1"/>
</dbReference>
<protein>
    <submittedName>
        <fullName evidence="6">ABC transporter ATP-binding protein</fullName>
    </submittedName>
</protein>
<dbReference type="InterPro" id="IPR027417">
    <property type="entry name" value="P-loop_NTPase"/>
</dbReference>
<evidence type="ECO:0000256" key="2">
    <source>
        <dbReference type="ARBA" id="ARBA00022448"/>
    </source>
</evidence>
<name>A0A9D2BKY9_9FIRM</name>
<organism evidence="6 7">
    <name type="scientific">Candidatus Erysipelatoclostridium merdavium</name>
    <dbReference type="NCBI Taxonomy" id="2838566"/>
    <lineage>
        <taxon>Bacteria</taxon>
        <taxon>Bacillati</taxon>
        <taxon>Bacillota</taxon>
        <taxon>Erysipelotrichia</taxon>
        <taxon>Erysipelotrichales</taxon>
        <taxon>Erysipelotrichales incertae sedis</taxon>
    </lineage>
</organism>
<dbReference type="InterPro" id="IPR003439">
    <property type="entry name" value="ABC_transporter-like_ATP-bd"/>
</dbReference>
<feature type="domain" description="ABC transporter" evidence="5">
    <location>
        <begin position="5"/>
        <end position="245"/>
    </location>
</feature>
<evidence type="ECO:0000313" key="6">
    <source>
        <dbReference type="EMBL" id="HIX80545.1"/>
    </source>
</evidence>
<evidence type="ECO:0000256" key="3">
    <source>
        <dbReference type="ARBA" id="ARBA00022741"/>
    </source>
</evidence>
<dbReference type="Gene3D" id="3.40.50.300">
    <property type="entry name" value="P-loop containing nucleotide triphosphate hydrolases"/>
    <property type="match status" value="1"/>
</dbReference>
<evidence type="ECO:0000259" key="5">
    <source>
        <dbReference type="PROSITE" id="PS50893"/>
    </source>
</evidence>
<comment type="caution">
    <text evidence="6">The sequence shown here is derived from an EMBL/GenBank/DDBJ whole genome shotgun (WGS) entry which is preliminary data.</text>
</comment>
<proteinExistence type="inferred from homology"/>
<reference evidence="6" key="2">
    <citation type="submission" date="2021-04" db="EMBL/GenBank/DDBJ databases">
        <authorList>
            <person name="Gilroy R."/>
        </authorList>
    </citation>
    <scope>NUCLEOTIDE SEQUENCE</scope>
    <source>
        <strain evidence="6">ChiGjej1B1-14440</strain>
    </source>
</reference>
<dbReference type="InterPro" id="IPR003593">
    <property type="entry name" value="AAA+_ATPase"/>
</dbReference>
<dbReference type="GO" id="GO:0022857">
    <property type="term" value="F:transmembrane transporter activity"/>
    <property type="evidence" value="ECO:0007669"/>
    <property type="project" value="UniProtKB-ARBA"/>
</dbReference>
<dbReference type="InterPro" id="IPR017911">
    <property type="entry name" value="MacB-like_ATP-bd"/>
</dbReference>
<evidence type="ECO:0000313" key="7">
    <source>
        <dbReference type="Proteomes" id="UP000886724"/>
    </source>
</evidence>
<dbReference type="PROSITE" id="PS50893">
    <property type="entry name" value="ABC_TRANSPORTER_2"/>
    <property type="match status" value="1"/>
</dbReference>
<dbReference type="GO" id="GO:0005524">
    <property type="term" value="F:ATP binding"/>
    <property type="evidence" value="ECO:0007669"/>
    <property type="project" value="UniProtKB-KW"/>
</dbReference>
<dbReference type="GO" id="GO:0098796">
    <property type="term" value="C:membrane protein complex"/>
    <property type="evidence" value="ECO:0007669"/>
    <property type="project" value="UniProtKB-ARBA"/>
</dbReference>
<comment type="similarity">
    <text evidence="1">Belongs to the ABC transporter superfamily.</text>
</comment>